<dbReference type="Gene3D" id="3.40.50.300">
    <property type="entry name" value="P-loop containing nucleotide triphosphate hydrolases"/>
    <property type="match status" value="2"/>
</dbReference>
<dbReference type="Pfam" id="PF02463">
    <property type="entry name" value="SMC_N"/>
    <property type="match status" value="1"/>
</dbReference>
<feature type="coiled-coil region" evidence="7">
    <location>
        <begin position="167"/>
        <end position="208"/>
    </location>
</feature>
<dbReference type="PIRSF" id="PIRSF005719">
    <property type="entry name" value="SMC"/>
    <property type="match status" value="1"/>
</dbReference>
<evidence type="ECO:0000256" key="7">
    <source>
        <dbReference type="HAMAP-Rule" id="MF_01894"/>
    </source>
</evidence>
<dbReference type="GO" id="GO:0030261">
    <property type="term" value="P:chromosome condensation"/>
    <property type="evidence" value="ECO:0007669"/>
    <property type="project" value="InterPro"/>
</dbReference>
<feature type="coiled-coil region" evidence="7">
    <location>
        <begin position="262"/>
        <end position="310"/>
    </location>
</feature>
<protein>
    <recommendedName>
        <fullName evidence="7">Chromosome partition protein Smc</fullName>
    </recommendedName>
</protein>
<evidence type="ECO:0000256" key="3">
    <source>
        <dbReference type="ARBA" id="ARBA00022741"/>
    </source>
</evidence>
<feature type="compositionally biased region" description="Low complexity" evidence="8">
    <location>
        <begin position="978"/>
        <end position="1002"/>
    </location>
</feature>
<comment type="function">
    <text evidence="7">Required for chromosome condensation and partitioning.</text>
</comment>
<dbReference type="eggNOG" id="COG1196">
    <property type="taxonomic scope" value="Bacteria"/>
</dbReference>
<dbReference type="InterPro" id="IPR003395">
    <property type="entry name" value="RecF/RecN/SMC_N"/>
</dbReference>
<accession>B4D705</accession>
<dbReference type="InterPro" id="IPR027417">
    <property type="entry name" value="P-loop_NTPase"/>
</dbReference>
<comment type="subunit">
    <text evidence="7">Homodimer.</text>
</comment>
<feature type="coiled-coil region" evidence="7">
    <location>
        <begin position="360"/>
        <end position="394"/>
    </location>
</feature>
<dbReference type="STRING" id="497964.CfE428DRAFT_4695"/>
<comment type="domain">
    <text evidence="7">Contains large globular domains required for ATP hydrolysis at each terminus and a third globular domain forming a flexible hinge near the middle of the molecule. These domains are separated by coiled-coil structures.</text>
</comment>
<evidence type="ECO:0000256" key="5">
    <source>
        <dbReference type="ARBA" id="ARBA00023054"/>
    </source>
</evidence>
<dbReference type="EMBL" id="ABVL01000017">
    <property type="protein sequence ID" value="EDY17656.1"/>
    <property type="molecule type" value="Genomic_DNA"/>
</dbReference>
<feature type="compositionally biased region" description="Polar residues" evidence="8">
    <location>
        <begin position="1241"/>
        <end position="1252"/>
    </location>
</feature>
<dbReference type="Gene3D" id="1.20.1060.20">
    <property type="match status" value="1"/>
</dbReference>
<dbReference type="Proteomes" id="UP000005824">
    <property type="component" value="Unassembled WGS sequence"/>
</dbReference>
<comment type="subcellular location">
    <subcellularLocation>
        <location evidence="1 7">Cytoplasm</location>
    </subcellularLocation>
</comment>
<dbReference type="InterPro" id="IPR011890">
    <property type="entry name" value="SMC_prok"/>
</dbReference>
<dbReference type="GO" id="GO:0007062">
    <property type="term" value="P:sister chromatid cohesion"/>
    <property type="evidence" value="ECO:0007669"/>
    <property type="project" value="InterPro"/>
</dbReference>
<dbReference type="Gene3D" id="3.30.70.1620">
    <property type="match status" value="1"/>
</dbReference>
<dbReference type="InterPro" id="IPR036277">
    <property type="entry name" value="SMC_hinge_sf"/>
</dbReference>
<dbReference type="GO" id="GO:0007059">
    <property type="term" value="P:chromosome segregation"/>
    <property type="evidence" value="ECO:0007669"/>
    <property type="project" value="UniProtKB-UniRule"/>
</dbReference>
<feature type="region of interest" description="Disordered" evidence="8">
    <location>
        <begin position="744"/>
        <end position="764"/>
    </location>
</feature>
<keyword evidence="3 7" id="KW-0547">Nucleotide-binding</keyword>
<sequence length="1280" mass="142320">MYLQSLELFGFKSFAPKTKLEFHRGVTAVVGPNGCGKSNVLDAMRWVLGEQSAKALRGGEMADVIFSGTDSRAAVGMAEVSMTFAECEEQLGLDWHEVTLTRRVFRDGGSEYFLNKTPCRLKDIHQLFMDTGIGRSAYSIMEQGKIDMILSSRPEDRRAIFEEAAGITKYKSQKKEALRKLEATEANLLRLSDIIKEVKRQIGSLQRQAGKARRYQSLISDLKLLETHSAKRQFDLLAEQQESIRVDLARLVDKQTESQQEIESRESEAAVHRAALDEIEQRLNSARQGVADLKTRISNHENRIIFNEERALEFEQLVDRYRGDVAGAEEKFRIAETQLHDTDVELEQITTMLASELRVMEEKQAATAALTSQRQEAERAINTAMNDMARVESRVSGLRGQVSSVSQQRDGAEARMQILTGELDQLTFAFAEFTDRLRNTQAEIDHTASESELRSAQLADAEVQLREIQASLAETDRVLRETQRSLAERDSKVEVLRNLIEGGEGLSEGTQAVLRGLDNPDFFKPAVAGALAQLIEVEPQHVRAVETALNGHLQAVVMKDVMVAEAVIKSLTSQRLGRATLALRELMPLVSGGATESIPGLQPVRSLVRSGDDLAPLLDALLSNTYLVDSLERALELRRNHAATFVTAGGELLTLEGLLIGGAAGGATNSLLERKNQMHTLEAEAEQIRLQVEEATQKRQDLVVQIESAQARLDEVREEKQNLTVHLSTLRSQFALVEREAKETERKQQNLEGERASSEARHREAVDRVDALESEVASNMQQLEALQARRAEGSNELEVLRSREGELAAELNDLRVKVATERQRHSSLHHQRAPMEARIVELTELIAQRQQDIVGYQQRAESTVAENAEIAVNLERLREQVGEGETAVMAMIEERSGLAAATEEMSNALRVLRHQLSEAHDQRSRLEVRQTQVDMKLTAITEHIQKRYQIDLATFERDLHGLRVAIRDHAKRQQRAMAAEAAEEAPSGAPAEPTEAPAAQAEEAPEPESEGPMVEDAFAIDWDRIDAIVREIDSRIDSMGPVNLDAIQEYDELEQRHTFLEQQNTDLTNSKAELMETITKINATTKTLFAETFEKIRVNFGEMFLELFGGGKANLVLTDESDPLESGIDIIAKPPGKQLTSISLLSGGEKTMTAVALLFSIYMVKPSPFCVLDEMDAPLDESNINRFIKILDRFVGQSQFVVISHNKRTIARADALYGVTMEEHGVSKLVGVKFSRRDESQQNNDVLGSNNPAPVPSVAEAFGKSPNLHSENLESANGAA</sequence>
<keyword evidence="11" id="KW-1185">Reference proteome</keyword>
<dbReference type="GO" id="GO:0016887">
    <property type="term" value="F:ATP hydrolysis activity"/>
    <property type="evidence" value="ECO:0007669"/>
    <property type="project" value="InterPro"/>
</dbReference>
<dbReference type="Pfam" id="PF06470">
    <property type="entry name" value="SMC_hinge"/>
    <property type="match status" value="1"/>
</dbReference>
<evidence type="ECO:0000313" key="11">
    <source>
        <dbReference type="Proteomes" id="UP000005824"/>
    </source>
</evidence>
<dbReference type="PANTHER" id="PTHR43977">
    <property type="entry name" value="STRUCTURAL MAINTENANCE OF CHROMOSOMES PROTEIN 3"/>
    <property type="match status" value="1"/>
</dbReference>
<dbReference type="FunFam" id="3.40.50.300:FF:000901">
    <property type="entry name" value="Chromosome partition protein Smc"/>
    <property type="match status" value="1"/>
</dbReference>
<feature type="compositionally biased region" description="Polar residues" evidence="8">
    <location>
        <begin position="1267"/>
        <end position="1280"/>
    </location>
</feature>
<dbReference type="InterPro" id="IPR024704">
    <property type="entry name" value="SMC"/>
</dbReference>
<feature type="domain" description="SMC hinge" evidence="9">
    <location>
        <begin position="525"/>
        <end position="638"/>
    </location>
</feature>
<organism evidence="10 11">
    <name type="scientific">Chthoniobacter flavus Ellin428</name>
    <dbReference type="NCBI Taxonomy" id="497964"/>
    <lineage>
        <taxon>Bacteria</taxon>
        <taxon>Pseudomonadati</taxon>
        <taxon>Verrucomicrobiota</taxon>
        <taxon>Spartobacteria</taxon>
        <taxon>Chthoniobacterales</taxon>
        <taxon>Chthoniobacteraceae</taxon>
        <taxon>Chthoniobacter</taxon>
    </lineage>
</organism>
<dbReference type="GO" id="GO:0003677">
    <property type="term" value="F:DNA binding"/>
    <property type="evidence" value="ECO:0007669"/>
    <property type="project" value="UniProtKB-UniRule"/>
</dbReference>
<evidence type="ECO:0000256" key="4">
    <source>
        <dbReference type="ARBA" id="ARBA00022840"/>
    </source>
</evidence>
<dbReference type="SUPFAM" id="SSF75553">
    <property type="entry name" value="Smc hinge domain"/>
    <property type="match status" value="1"/>
</dbReference>
<keyword evidence="4 7" id="KW-0067">ATP-binding</keyword>
<dbReference type="SUPFAM" id="SSF52540">
    <property type="entry name" value="P-loop containing nucleoside triphosphate hydrolases"/>
    <property type="match status" value="1"/>
</dbReference>
<evidence type="ECO:0000313" key="10">
    <source>
        <dbReference type="EMBL" id="EDY17656.1"/>
    </source>
</evidence>
<dbReference type="GO" id="GO:0006260">
    <property type="term" value="P:DNA replication"/>
    <property type="evidence" value="ECO:0007669"/>
    <property type="project" value="UniProtKB-UniRule"/>
</dbReference>
<feature type="region of interest" description="Disordered" evidence="8">
    <location>
        <begin position="1240"/>
        <end position="1280"/>
    </location>
</feature>
<comment type="caution">
    <text evidence="10">The sequence shown here is derived from an EMBL/GenBank/DDBJ whole genome shotgun (WGS) entry which is preliminary data.</text>
</comment>
<dbReference type="GO" id="GO:0005524">
    <property type="term" value="F:ATP binding"/>
    <property type="evidence" value="ECO:0007669"/>
    <property type="project" value="UniProtKB-UniRule"/>
</dbReference>
<reference evidence="10 11" key="1">
    <citation type="journal article" date="2011" name="J. Bacteriol.">
        <title>Genome sequence of Chthoniobacter flavus Ellin428, an aerobic heterotrophic soil bacterium.</title>
        <authorList>
            <person name="Kant R."/>
            <person name="van Passel M.W."/>
            <person name="Palva A."/>
            <person name="Lucas S."/>
            <person name="Lapidus A."/>
            <person name="Glavina Del Rio T."/>
            <person name="Dalin E."/>
            <person name="Tice H."/>
            <person name="Bruce D."/>
            <person name="Goodwin L."/>
            <person name="Pitluck S."/>
            <person name="Larimer F.W."/>
            <person name="Land M.L."/>
            <person name="Hauser L."/>
            <person name="Sangwan P."/>
            <person name="de Vos W.M."/>
            <person name="Janssen P.H."/>
            <person name="Smidt H."/>
        </authorList>
    </citation>
    <scope>NUCLEOTIDE SEQUENCE [LARGE SCALE GENOMIC DNA]</scope>
    <source>
        <strain evidence="10 11">Ellin428</strain>
    </source>
</reference>
<dbReference type="AlphaFoldDB" id="B4D705"/>
<keyword evidence="6 7" id="KW-0238">DNA-binding</keyword>
<dbReference type="SMART" id="SM00968">
    <property type="entry name" value="SMC_hinge"/>
    <property type="match status" value="1"/>
</dbReference>
<name>B4D705_9BACT</name>
<keyword evidence="5 7" id="KW-0175">Coiled coil</keyword>
<comment type="similarity">
    <text evidence="7">Belongs to the SMC family.</text>
</comment>
<dbReference type="RefSeq" id="WP_006982016.1">
    <property type="nucleotide sequence ID" value="NZ_ABVL01000017.1"/>
</dbReference>
<dbReference type="CDD" id="cd03278">
    <property type="entry name" value="ABC_SMC_barmotin"/>
    <property type="match status" value="1"/>
</dbReference>
<evidence type="ECO:0000256" key="6">
    <source>
        <dbReference type="ARBA" id="ARBA00023125"/>
    </source>
</evidence>
<keyword evidence="2 7" id="KW-0963">Cytoplasm</keyword>
<dbReference type="Gene3D" id="1.10.287.1490">
    <property type="match status" value="1"/>
</dbReference>
<feature type="region of interest" description="Disordered" evidence="8">
    <location>
        <begin position="973"/>
        <end position="1013"/>
    </location>
</feature>
<feature type="binding site" evidence="7">
    <location>
        <begin position="32"/>
        <end position="39"/>
    </location>
    <ligand>
        <name>ATP</name>
        <dbReference type="ChEBI" id="CHEBI:30616"/>
    </ligand>
</feature>
<dbReference type="InterPro" id="IPR010935">
    <property type="entry name" value="SMC_hinge"/>
</dbReference>
<dbReference type="NCBIfam" id="TIGR02168">
    <property type="entry name" value="SMC_prok_B"/>
    <property type="match status" value="1"/>
</dbReference>
<evidence type="ECO:0000256" key="8">
    <source>
        <dbReference type="SAM" id="MobiDB-lite"/>
    </source>
</evidence>
<dbReference type="GO" id="GO:0005737">
    <property type="term" value="C:cytoplasm"/>
    <property type="evidence" value="ECO:0007669"/>
    <property type="project" value="UniProtKB-SubCell"/>
</dbReference>
<dbReference type="GO" id="GO:0005694">
    <property type="term" value="C:chromosome"/>
    <property type="evidence" value="ECO:0007669"/>
    <property type="project" value="InterPro"/>
</dbReference>
<evidence type="ECO:0000259" key="9">
    <source>
        <dbReference type="SMART" id="SM00968"/>
    </source>
</evidence>
<dbReference type="HAMAP" id="MF_01894">
    <property type="entry name" value="Smc_prok"/>
    <property type="match status" value="1"/>
</dbReference>
<gene>
    <name evidence="7" type="primary">smc</name>
    <name evidence="10" type="ORF">CfE428DRAFT_4695</name>
</gene>
<feature type="coiled-coil region" evidence="7">
    <location>
        <begin position="1043"/>
        <end position="1070"/>
    </location>
</feature>
<dbReference type="InParanoid" id="B4D705"/>
<proteinExistence type="inferred from homology"/>
<evidence type="ECO:0000256" key="1">
    <source>
        <dbReference type="ARBA" id="ARBA00004496"/>
    </source>
</evidence>
<dbReference type="FunFam" id="3.40.50.300:FF:000984">
    <property type="entry name" value="Chromosome partition protein Smc"/>
    <property type="match status" value="1"/>
</dbReference>
<evidence type="ECO:0000256" key="2">
    <source>
        <dbReference type="ARBA" id="ARBA00022490"/>
    </source>
</evidence>
<dbReference type="SUPFAM" id="SSF57997">
    <property type="entry name" value="Tropomyosin"/>
    <property type="match status" value="1"/>
</dbReference>